<evidence type="ECO:0000313" key="9">
    <source>
        <dbReference type="EMBL" id="MEL0611950.1"/>
    </source>
</evidence>
<evidence type="ECO:0000256" key="5">
    <source>
        <dbReference type="ARBA" id="ARBA00023186"/>
    </source>
</evidence>
<evidence type="ECO:0000313" key="10">
    <source>
        <dbReference type="Proteomes" id="UP001379949"/>
    </source>
</evidence>
<dbReference type="Pfam" id="PF00639">
    <property type="entry name" value="Rotamase"/>
    <property type="match status" value="1"/>
</dbReference>
<dbReference type="SUPFAM" id="SSF109998">
    <property type="entry name" value="Triger factor/SurA peptide-binding domain-like"/>
    <property type="match status" value="1"/>
</dbReference>
<gene>
    <name evidence="7" type="primary">surA</name>
    <name evidence="9" type="ORF">V6242_02235</name>
</gene>
<evidence type="ECO:0000256" key="6">
    <source>
        <dbReference type="ARBA" id="ARBA00023235"/>
    </source>
</evidence>
<dbReference type="SUPFAM" id="SSF54534">
    <property type="entry name" value="FKBP-like"/>
    <property type="match status" value="2"/>
</dbReference>
<dbReference type="Proteomes" id="UP001379949">
    <property type="component" value="Unassembled WGS sequence"/>
</dbReference>
<reference evidence="9 10" key="1">
    <citation type="submission" date="2024-02" db="EMBL/GenBank/DDBJ databases">
        <title>Bacteria isolated from the canopy kelp, Nereocystis luetkeana.</title>
        <authorList>
            <person name="Pfister C.A."/>
            <person name="Younker I.T."/>
            <person name="Light S.H."/>
        </authorList>
    </citation>
    <scope>NUCLEOTIDE SEQUENCE [LARGE SCALE GENOMIC DNA]</scope>
    <source>
        <strain evidence="9 10">TI.4.07</strain>
    </source>
</reference>
<keyword evidence="6 7" id="KW-0413">Isomerase</keyword>
<dbReference type="InterPro" id="IPR050280">
    <property type="entry name" value="OMP_Chaperone_SurA"/>
</dbReference>
<keyword evidence="3 7" id="KW-0574">Periplasm</keyword>
<evidence type="ECO:0000259" key="8">
    <source>
        <dbReference type="PROSITE" id="PS50198"/>
    </source>
</evidence>
<proteinExistence type="inferred from homology"/>
<sequence length="418" mass="46538" precursor="true">MMKLFSFILSALLILAPFQSLQAAPTKLDGIAAIVDSQPILDSDIQARFNVVKSRIPGGEMTANIHRQILNQLIDETLEANYAVSVGMQASSSTVDKAIMSVAQRMNTDINGLKQVLAKQGINYSRYRDQIEKEILINNIKKEIIKKRITISDQEISDYLSSDTSLSKDKDEVHLRHLLIRSSQPSEAKAKIEAIAKKIHSESDFIDEAIANSDGQFAIEGGDLGWRPLNQLPPLFVRALGDSQSGSLVGPIQSNAGFHLLWLIDKRSPSTTIQQQTKARHILVRPNEIRDMTQTKALAENIYQQLKKGADFGDLARKYSEDQGSTLQGGELGWVSPKTMVPEFEQVMDKTAIGDFSQPFQTQFGWHIVEVEGRRKADISEKVQRAKAEQALIAQKKDVVLSNWLAELKADAFIDIKD</sequence>
<dbReference type="PANTHER" id="PTHR47637">
    <property type="entry name" value="CHAPERONE SURA"/>
    <property type="match status" value="1"/>
</dbReference>
<dbReference type="Pfam" id="PF09312">
    <property type="entry name" value="SurA_N"/>
    <property type="match status" value="1"/>
</dbReference>
<dbReference type="PROSITE" id="PS01096">
    <property type="entry name" value="PPIC_PPIASE_1"/>
    <property type="match status" value="1"/>
</dbReference>
<keyword evidence="9" id="KW-0813">Transport</keyword>
<dbReference type="Gene3D" id="1.10.4030.10">
    <property type="entry name" value="Porin chaperone SurA, peptide-binding domain"/>
    <property type="match status" value="1"/>
</dbReference>
<keyword evidence="1 7" id="KW-0732">Signal</keyword>
<comment type="domain">
    <text evidence="7">The PPIase activity resides only in the second parvulin domain. The N-terminal region and the C-terminal tail are necessary and sufficient for the chaperone activity of SurA. The PPIase activity is dispensable for SurA to function as a chaperone. The N-terminal region and the C-terminal tail are also required for porin recognition.</text>
</comment>
<dbReference type="InterPro" id="IPR046357">
    <property type="entry name" value="PPIase_dom_sf"/>
</dbReference>
<dbReference type="InterPro" id="IPR023058">
    <property type="entry name" value="PPIase_PpiC_CS"/>
</dbReference>
<keyword evidence="4 7" id="KW-0697">Rotamase</keyword>
<dbReference type="InterPro" id="IPR000297">
    <property type="entry name" value="PPIase_PpiC"/>
</dbReference>
<evidence type="ECO:0000256" key="7">
    <source>
        <dbReference type="HAMAP-Rule" id="MF_01183"/>
    </source>
</evidence>
<dbReference type="PANTHER" id="PTHR47637:SF1">
    <property type="entry name" value="CHAPERONE SURA"/>
    <property type="match status" value="1"/>
</dbReference>
<comment type="function">
    <text evidence="7">Chaperone involved in the correct folding and assembly of outer membrane proteins. Recognizes specific patterns of aromatic residues and the orientation of their side chains, which are found more frequently in integral outer membrane proteins. May act in both early periplasmic and late outer membrane-associated steps of protein maturation.</text>
</comment>
<dbReference type="RefSeq" id="WP_341566169.1">
    <property type="nucleotide sequence ID" value="NZ_JBAKAR010000001.1"/>
</dbReference>
<feature type="domain" description="PpiC" evidence="8">
    <location>
        <begin position="274"/>
        <end position="373"/>
    </location>
</feature>
<evidence type="ECO:0000256" key="2">
    <source>
        <dbReference type="ARBA" id="ARBA00022737"/>
    </source>
</evidence>
<keyword evidence="2 7" id="KW-0677">Repeat</keyword>
<feature type="domain" description="PpiC" evidence="8">
    <location>
        <begin position="170"/>
        <end position="265"/>
    </location>
</feature>
<comment type="caution">
    <text evidence="9">The sequence shown here is derived from an EMBL/GenBank/DDBJ whole genome shotgun (WGS) entry which is preliminary data.</text>
</comment>
<keyword evidence="10" id="KW-1185">Reference proteome</keyword>
<dbReference type="InterPro" id="IPR027304">
    <property type="entry name" value="Trigger_fact/SurA_dom_sf"/>
</dbReference>
<dbReference type="EC" id="5.2.1.8" evidence="7"/>
<dbReference type="Pfam" id="PF13616">
    <property type="entry name" value="Rotamase_3"/>
    <property type="match status" value="1"/>
</dbReference>
<feature type="signal peptide" evidence="7">
    <location>
        <begin position="1"/>
        <end position="23"/>
    </location>
</feature>
<comment type="subcellular location">
    <subcellularLocation>
        <location evidence="7">Periplasm</location>
    </subcellularLocation>
    <text evidence="7">Is capable of associating with the outer membrane.</text>
</comment>
<organism evidence="9 10">
    <name type="scientific">Marinomonas arenicola</name>
    <dbReference type="NCBI Taxonomy" id="569601"/>
    <lineage>
        <taxon>Bacteria</taxon>
        <taxon>Pseudomonadati</taxon>
        <taxon>Pseudomonadota</taxon>
        <taxon>Gammaproteobacteria</taxon>
        <taxon>Oceanospirillales</taxon>
        <taxon>Oceanospirillaceae</taxon>
        <taxon>Marinomonas</taxon>
    </lineage>
</organism>
<evidence type="ECO:0000256" key="4">
    <source>
        <dbReference type="ARBA" id="ARBA00023110"/>
    </source>
</evidence>
<name>A0ABU9G0F4_9GAMM</name>
<dbReference type="Gene3D" id="3.10.50.40">
    <property type="match status" value="2"/>
</dbReference>
<keyword evidence="5 7" id="KW-0143">Chaperone</keyword>
<dbReference type="InterPro" id="IPR015391">
    <property type="entry name" value="SurA_N"/>
</dbReference>
<feature type="chain" id="PRO_5044931243" description="Chaperone SurA" evidence="7">
    <location>
        <begin position="24"/>
        <end position="418"/>
    </location>
</feature>
<dbReference type="GO" id="GO:0003755">
    <property type="term" value="F:peptidyl-prolyl cis-trans isomerase activity"/>
    <property type="evidence" value="ECO:0007669"/>
    <property type="project" value="UniProtKB-EC"/>
</dbReference>
<protein>
    <recommendedName>
        <fullName evidence="7">Chaperone SurA</fullName>
    </recommendedName>
    <alternativeName>
        <fullName evidence="7">Peptidyl-prolyl cis-trans isomerase SurA</fullName>
        <shortName evidence="7">PPIase SurA</shortName>
        <ecNumber evidence="7">5.2.1.8</ecNumber>
    </alternativeName>
    <alternativeName>
        <fullName evidence="7">Rotamase SurA</fullName>
    </alternativeName>
</protein>
<evidence type="ECO:0000256" key="1">
    <source>
        <dbReference type="ARBA" id="ARBA00022729"/>
    </source>
</evidence>
<dbReference type="PROSITE" id="PS50198">
    <property type="entry name" value="PPIC_PPIASE_2"/>
    <property type="match status" value="2"/>
</dbReference>
<dbReference type="HAMAP" id="MF_01183">
    <property type="entry name" value="Chaperone_SurA"/>
    <property type="match status" value="1"/>
</dbReference>
<comment type="catalytic activity">
    <reaction evidence="7">
        <text>[protein]-peptidylproline (omega=180) = [protein]-peptidylproline (omega=0)</text>
        <dbReference type="Rhea" id="RHEA:16237"/>
        <dbReference type="Rhea" id="RHEA-COMP:10747"/>
        <dbReference type="Rhea" id="RHEA-COMP:10748"/>
        <dbReference type="ChEBI" id="CHEBI:83833"/>
        <dbReference type="ChEBI" id="CHEBI:83834"/>
        <dbReference type="EC" id="5.2.1.8"/>
    </reaction>
</comment>
<dbReference type="InterPro" id="IPR023034">
    <property type="entry name" value="PPIase_SurA"/>
</dbReference>
<keyword evidence="9" id="KW-0762">Sugar transport</keyword>
<dbReference type="EMBL" id="JBAKAR010000001">
    <property type="protein sequence ID" value="MEL0611950.1"/>
    <property type="molecule type" value="Genomic_DNA"/>
</dbReference>
<evidence type="ECO:0000256" key="3">
    <source>
        <dbReference type="ARBA" id="ARBA00022764"/>
    </source>
</evidence>
<accession>A0ABU9G0F4</accession>